<dbReference type="InterPro" id="IPR029062">
    <property type="entry name" value="Class_I_gatase-like"/>
</dbReference>
<feature type="active site" evidence="4">
    <location>
        <position position="445"/>
    </location>
</feature>
<comment type="similarity">
    <text evidence="4">Belongs to the CobB/CobQ family. CobQ subfamily.</text>
</comment>
<keyword evidence="2 4" id="KW-0169">Cobalamin biosynthesis</keyword>
<comment type="pathway">
    <text evidence="1 4">Cofactor biosynthesis; adenosylcobalamin biosynthesis.</text>
</comment>
<dbReference type="Gene3D" id="3.40.50.880">
    <property type="match status" value="1"/>
</dbReference>
<dbReference type="InterPro" id="IPR011698">
    <property type="entry name" value="GATase_3"/>
</dbReference>
<evidence type="ECO:0000256" key="1">
    <source>
        <dbReference type="ARBA" id="ARBA00004953"/>
    </source>
</evidence>
<evidence type="ECO:0000256" key="4">
    <source>
        <dbReference type="HAMAP-Rule" id="MF_00028"/>
    </source>
</evidence>
<dbReference type="GO" id="GO:0003824">
    <property type="term" value="F:catalytic activity"/>
    <property type="evidence" value="ECO:0007669"/>
    <property type="project" value="InterPro"/>
</dbReference>
<dbReference type="InterPro" id="IPR033949">
    <property type="entry name" value="CobQ_GATase1"/>
</dbReference>
<name>A0A318RDZ1_PROMR</name>
<dbReference type="SUPFAM" id="SSF52540">
    <property type="entry name" value="P-loop containing nucleoside triphosphate hydrolases"/>
    <property type="match status" value="1"/>
</dbReference>
<dbReference type="OrthoDB" id="9808302at2"/>
<keyword evidence="3 4" id="KW-0315">Glutamine amidotransferase</keyword>
<dbReference type="SUPFAM" id="SSF52317">
    <property type="entry name" value="Class I glutamine amidotransferase-like"/>
    <property type="match status" value="1"/>
</dbReference>
<comment type="function">
    <text evidence="4">Catalyzes amidations at positions B, D, E, and G on adenosylcobyrinic A,C-diamide. NH(2) groups are provided by glutamine, and one molecule of ATP is hydrogenolyzed for each amidation.</text>
</comment>
<feature type="domain" description="CobB/CobQ-like glutamine amidotransferase" evidence="6">
    <location>
        <begin position="259"/>
        <end position="453"/>
    </location>
</feature>
<evidence type="ECO:0000256" key="2">
    <source>
        <dbReference type="ARBA" id="ARBA00022573"/>
    </source>
</evidence>
<dbReference type="Pfam" id="PF01656">
    <property type="entry name" value="CbiA"/>
    <property type="match status" value="1"/>
</dbReference>
<gene>
    <name evidence="4" type="primary">cobQ</name>
    <name evidence="7" type="ORF">DNJ73_06700</name>
</gene>
<comment type="caution">
    <text evidence="7">The sequence shown here is derived from an EMBL/GenBank/DDBJ whole genome shotgun (WGS) entry which is preliminary data.</text>
</comment>
<dbReference type="NCBIfam" id="TIGR00313">
    <property type="entry name" value="cobQ"/>
    <property type="match status" value="1"/>
</dbReference>
<dbReference type="InterPro" id="IPR002586">
    <property type="entry name" value="CobQ/CobB/MinD/ParA_Nub-bd_dom"/>
</dbReference>
<feature type="domain" description="CobQ/CobB/MinD/ParA nucleotide binding" evidence="5">
    <location>
        <begin position="10"/>
        <end position="237"/>
    </location>
</feature>
<dbReference type="PROSITE" id="PS51274">
    <property type="entry name" value="GATASE_COBBQ"/>
    <property type="match status" value="1"/>
</dbReference>
<dbReference type="GO" id="GO:0015420">
    <property type="term" value="F:ABC-type vitamin B12 transporter activity"/>
    <property type="evidence" value="ECO:0007669"/>
    <property type="project" value="UniProtKB-UniRule"/>
</dbReference>
<dbReference type="AlphaFoldDB" id="A0A318RDZ1"/>
<protein>
    <recommendedName>
        <fullName evidence="4">Cobyric acid synthase</fullName>
    </recommendedName>
</protein>
<dbReference type="HAMAP" id="MF_00028">
    <property type="entry name" value="CobQ"/>
    <property type="match status" value="1"/>
</dbReference>
<dbReference type="PANTHER" id="PTHR21343">
    <property type="entry name" value="DETHIOBIOTIN SYNTHETASE"/>
    <property type="match status" value="1"/>
</dbReference>
<dbReference type="Proteomes" id="UP000247807">
    <property type="component" value="Unassembled WGS sequence"/>
</dbReference>
<organism evidence="7 8">
    <name type="scientific">Prochlorococcus marinus XMU1408</name>
    <dbReference type="NCBI Taxonomy" id="2213228"/>
    <lineage>
        <taxon>Bacteria</taxon>
        <taxon>Bacillati</taxon>
        <taxon>Cyanobacteriota</taxon>
        <taxon>Cyanophyceae</taxon>
        <taxon>Synechococcales</taxon>
        <taxon>Prochlorococcaceae</taxon>
        <taxon>Prochlorococcus</taxon>
    </lineage>
</organism>
<dbReference type="CDD" id="cd01750">
    <property type="entry name" value="GATase1_CobQ"/>
    <property type="match status" value="1"/>
</dbReference>
<reference evidence="7 8" key="1">
    <citation type="journal article" date="2018" name="Appl. Environ. Microbiol.">
        <title>Genome rearrangement shapes Prochlorococcus ecological adaptation.</title>
        <authorList>
            <person name="Yan W."/>
            <person name="Wei S."/>
            <person name="Wang Q."/>
            <person name="Xiao X."/>
            <person name="Zeng Q."/>
            <person name="Jiao N."/>
            <person name="Zhang R."/>
        </authorList>
    </citation>
    <scope>NUCLEOTIDE SEQUENCE [LARGE SCALE GENOMIC DNA]</scope>
    <source>
        <strain evidence="7 8">XMU1408</strain>
    </source>
</reference>
<accession>A0A318RDZ1</accession>
<sequence length="504" mass="56452">MNLDFKHTPLMILGTSSGAGKTLIATAICRYLKRKGEKPIPFKGQNMSNNAWVDSQGREMAYSQALQAWSAGLEPSAEMNPVLLKPKGDCTSEVIHLGKSVGTTQAINYYEDWFNSGWEAIKKGLTELLNNKDGRLILEGAGSPVEVNLQHKDLTNLKLAKFLRANCILVADIERGGVFAQIIGTIALMKPEEKSLIKGIIINRFRGDKALFETGVTWIEKETGIPVLGILPWLKEIFPPEDSLDLLERQQINQSAEIEIAIIKLPRISNFSDLDPLFSESTIQMRWVEPGQNLGTPDVLIIPGSKQTIKDLESLKKTGLSNQIKDYANNGGNIFGICGGLQMLGKSLEDPNRQESNNNLNSFSYIGMNLLSIKTTFGNIKHTAQREEIASWPKTKSIEGFEMHYGESHLIDSKNPKIISIFKNNSLGWVLEKKDKSFIGGTYLHGIFENEEWRREWINKVREKKGLEKLNLKGVNNNDKREKLLDLLSDSFEENINIDALIKI</sequence>
<dbReference type="Pfam" id="PF07685">
    <property type="entry name" value="GATase_3"/>
    <property type="match status" value="1"/>
</dbReference>
<dbReference type="NCBIfam" id="NF001989">
    <property type="entry name" value="PRK00784.1"/>
    <property type="match status" value="1"/>
</dbReference>
<dbReference type="GO" id="GO:0009236">
    <property type="term" value="P:cobalamin biosynthetic process"/>
    <property type="evidence" value="ECO:0007669"/>
    <property type="project" value="UniProtKB-UniRule"/>
</dbReference>
<dbReference type="RefSeq" id="WP_158466940.1">
    <property type="nucleotide sequence ID" value="NZ_QJUE01000005.1"/>
</dbReference>
<evidence type="ECO:0000256" key="3">
    <source>
        <dbReference type="ARBA" id="ARBA00022962"/>
    </source>
</evidence>
<dbReference type="Gene3D" id="3.40.50.300">
    <property type="entry name" value="P-loop containing nucleotide triphosphate hydrolases"/>
    <property type="match status" value="1"/>
</dbReference>
<dbReference type="EMBL" id="QJUE01000005">
    <property type="protein sequence ID" value="PYE01432.1"/>
    <property type="molecule type" value="Genomic_DNA"/>
</dbReference>
<dbReference type="InterPro" id="IPR004459">
    <property type="entry name" value="CobQ_synth"/>
</dbReference>
<evidence type="ECO:0000259" key="6">
    <source>
        <dbReference type="Pfam" id="PF07685"/>
    </source>
</evidence>
<proteinExistence type="inferred from homology"/>
<evidence type="ECO:0000259" key="5">
    <source>
        <dbReference type="Pfam" id="PF01656"/>
    </source>
</evidence>
<feature type="active site" description="Nucleophile" evidence="4">
    <location>
        <position position="338"/>
    </location>
</feature>
<evidence type="ECO:0000313" key="8">
    <source>
        <dbReference type="Proteomes" id="UP000247807"/>
    </source>
</evidence>
<evidence type="ECO:0000313" key="7">
    <source>
        <dbReference type="EMBL" id="PYE01432.1"/>
    </source>
</evidence>
<dbReference type="UniPathway" id="UPA00148"/>
<dbReference type="InterPro" id="IPR027417">
    <property type="entry name" value="P-loop_NTPase"/>
</dbReference>
<dbReference type="PANTHER" id="PTHR21343:SF1">
    <property type="entry name" value="COBYRIC ACID SYNTHASE"/>
    <property type="match status" value="1"/>
</dbReference>